<keyword evidence="2" id="KW-0812">Transmembrane</keyword>
<gene>
    <name evidence="3" type="ORF">R2D22_15840</name>
</gene>
<keyword evidence="4" id="KW-1185">Reference proteome</keyword>
<protein>
    <submittedName>
        <fullName evidence="3">Uncharacterized protein</fullName>
    </submittedName>
</protein>
<sequence>MTDTTDDTTMIREAMDRTTEGLPPLPDLAPVAVRLGRRRRARARLTVVGGAFATVTAAALGLTLLPGDAGGGPAVGGVGAAPEAPPTPYRTPVKIDPTPGEESGPAVPEAERDRQARFQQRAAGLFDELLPPVVTDVRPVDGRVNLYQVRAQGRNFTLKLTIRPVQADDGPLTCTGFPAKGGTCEKVALDGGREAYAYRAPVNEMDTFGARIAFAYGKSRVTVEISPSEEPGKKSLSSPVTARELTALAEDRGFTDLVADAEKNPVETYRSPVRGG</sequence>
<evidence type="ECO:0000256" key="1">
    <source>
        <dbReference type="SAM" id="MobiDB-lite"/>
    </source>
</evidence>
<reference evidence="3 4" key="1">
    <citation type="submission" date="2023-10" db="EMBL/GenBank/DDBJ databases">
        <title>The genome sequence of Streptomyces sp. HUAS YS2.</title>
        <authorList>
            <person name="Mo P."/>
        </authorList>
    </citation>
    <scope>NUCLEOTIDE SEQUENCE [LARGE SCALE GENOMIC DNA]</scope>
    <source>
        <strain evidence="3 4">HUAS YS2</strain>
    </source>
</reference>
<feature type="transmembrane region" description="Helical" evidence="2">
    <location>
        <begin position="45"/>
        <end position="65"/>
    </location>
</feature>
<keyword evidence="2" id="KW-1133">Transmembrane helix</keyword>
<feature type="region of interest" description="Disordered" evidence="1">
    <location>
        <begin position="80"/>
        <end position="112"/>
    </location>
</feature>
<evidence type="ECO:0000256" key="2">
    <source>
        <dbReference type="SAM" id="Phobius"/>
    </source>
</evidence>
<evidence type="ECO:0000313" key="3">
    <source>
        <dbReference type="EMBL" id="WOX22789.1"/>
    </source>
</evidence>
<dbReference type="EMBL" id="CP137573">
    <property type="protein sequence ID" value="WOX22789.1"/>
    <property type="molecule type" value="Genomic_DNA"/>
</dbReference>
<keyword evidence="2" id="KW-0472">Membrane</keyword>
<organism evidence="3 4">
    <name type="scientific">Streptomyces solicathayae</name>
    <dbReference type="NCBI Taxonomy" id="3081768"/>
    <lineage>
        <taxon>Bacteria</taxon>
        <taxon>Bacillati</taxon>
        <taxon>Actinomycetota</taxon>
        <taxon>Actinomycetes</taxon>
        <taxon>Kitasatosporales</taxon>
        <taxon>Streptomycetaceae</taxon>
        <taxon>Streptomyces</taxon>
    </lineage>
</organism>
<dbReference type="Proteomes" id="UP001301731">
    <property type="component" value="Chromosome"/>
</dbReference>
<evidence type="ECO:0000313" key="4">
    <source>
        <dbReference type="Proteomes" id="UP001301731"/>
    </source>
</evidence>
<name>A0ABZ0LTL9_9ACTN</name>
<accession>A0ABZ0LTL9</accession>
<proteinExistence type="predicted"/>
<dbReference type="RefSeq" id="WP_318104066.1">
    <property type="nucleotide sequence ID" value="NZ_CP137573.1"/>
</dbReference>